<proteinExistence type="predicted"/>
<sequence>MTLSVVIYVCLLSFLLIETVAGCDILVRVKSRTRTPFHAQVIAPSGKTSEKKLLNQNGRLLFQEKGSVCGVGPFQIKTFSKGNQNKFDKEEHNIKVRLNGVGAVTYEVGNDLLPEQVFRQGAECQGDCAPLAVPQHKKPGRKVAAEE</sequence>
<evidence type="ECO:0000256" key="1">
    <source>
        <dbReference type="SAM" id="Phobius"/>
    </source>
</evidence>
<evidence type="ECO:0000313" key="3">
    <source>
        <dbReference type="WBParaSite" id="sdigi.contig405.g8090.t1"/>
    </source>
</evidence>
<dbReference type="PANTHER" id="PTHR37427:SF2">
    <property type="entry name" value="SECRETED PROTEIN"/>
    <property type="match status" value="1"/>
</dbReference>
<keyword evidence="1" id="KW-0472">Membrane</keyword>
<keyword evidence="1" id="KW-1133">Transmembrane helix</keyword>
<name>A0A915PX54_9BILA</name>
<dbReference type="Proteomes" id="UP000887581">
    <property type="component" value="Unplaced"/>
</dbReference>
<keyword evidence="2" id="KW-1185">Reference proteome</keyword>
<evidence type="ECO:0000313" key="2">
    <source>
        <dbReference type="Proteomes" id="UP000887581"/>
    </source>
</evidence>
<reference evidence="3" key="1">
    <citation type="submission" date="2022-11" db="UniProtKB">
        <authorList>
            <consortium name="WormBaseParasite"/>
        </authorList>
    </citation>
    <scope>IDENTIFICATION</scope>
</reference>
<keyword evidence="1" id="KW-0812">Transmembrane</keyword>
<protein>
    <submittedName>
        <fullName evidence="3">Uncharacterized protein</fullName>
    </submittedName>
</protein>
<accession>A0A915PX54</accession>
<dbReference type="AlphaFoldDB" id="A0A915PX54"/>
<feature type="transmembrane region" description="Helical" evidence="1">
    <location>
        <begin position="6"/>
        <end position="27"/>
    </location>
</feature>
<organism evidence="2 3">
    <name type="scientific">Setaria digitata</name>
    <dbReference type="NCBI Taxonomy" id="48799"/>
    <lineage>
        <taxon>Eukaryota</taxon>
        <taxon>Metazoa</taxon>
        <taxon>Ecdysozoa</taxon>
        <taxon>Nematoda</taxon>
        <taxon>Chromadorea</taxon>
        <taxon>Rhabditida</taxon>
        <taxon>Spirurina</taxon>
        <taxon>Spiruromorpha</taxon>
        <taxon>Filarioidea</taxon>
        <taxon>Setariidae</taxon>
        <taxon>Setaria</taxon>
    </lineage>
</organism>
<dbReference type="WBParaSite" id="sdigi.contig405.g8090.t1">
    <property type="protein sequence ID" value="sdigi.contig405.g8090.t1"/>
    <property type="gene ID" value="sdigi.contig405.g8090"/>
</dbReference>
<dbReference type="PANTHER" id="PTHR37427">
    <property type="entry name" value="PROTEIN CBG20963-RELATED"/>
    <property type="match status" value="1"/>
</dbReference>